<dbReference type="Proteomes" id="UP000626180">
    <property type="component" value="Unassembled WGS sequence"/>
</dbReference>
<name>A0ABS0FPN0_PSELU</name>
<dbReference type="Gene3D" id="3.90.1720.10">
    <property type="entry name" value="endopeptidase domain like (from Nostoc punctiforme)"/>
    <property type="match status" value="1"/>
</dbReference>
<protein>
    <recommendedName>
        <fullName evidence="3">Peptidoglycan endopeptidase</fullName>
    </recommendedName>
</protein>
<evidence type="ECO:0000313" key="2">
    <source>
        <dbReference type="Proteomes" id="UP000626180"/>
    </source>
</evidence>
<evidence type="ECO:0000313" key="1">
    <source>
        <dbReference type="EMBL" id="MBF8642251.1"/>
    </source>
</evidence>
<organism evidence="1 2">
    <name type="scientific">Pseudomonas luteola</name>
    <dbReference type="NCBI Taxonomy" id="47886"/>
    <lineage>
        <taxon>Bacteria</taxon>
        <taxon>Pseudomonadati</taxon>
        <taxon>Pseudomonadota</taxon>
        <taxon>Gammaproteobacteria</taxon>
        <taxon>Pseudomonadales</taxon>
        <taxon>Pseudomonadaceae</taxon>
        <taxon>Pseudomonas</taxon>
    </lineage>
</organism>
<reference evidence="1 2" key="1">
    <citation type="submission" date="2020-10" db="EMBL/GenBank/DDBJ databases">
        <title>Genome sequences of Pseudomonas isolates.</title>
        <authorList>
            <person name="Wessels L."/>
            <person name="Reich F."/>
            <person name="Hammerl J."/>
        </authorList>
    </citation>
    <scope>NUCLEOTIDE SEQUENCE [LARGE SCALE GENOMIC DNA]</scope>
    <source>
        <strain evidence="1 2">20-MO00624-0</strain>
    </source>
</reference>
<sequence>MLNEYLSARYVDGGRGEVVSGVRQYDCWGLAEAVRQELLGLPKLPEFGVISRHDLKGSAASYRCYASYLDIGPPRPGSIAAVIRGRLCTHVGVVLEIEGRLAVLEANEATGVRWMRIPDFERTYPKVRYHFDRDL</sequence>
<comment type="caution">
    <text evidence="1">The sequence shown here is derived from an EMBL/GenBank/DDBJ whole genome shotgun (WGS) entry which is preliminary data.</text>
</comment>
<keyword evidence="2" id="KW-1185">Reference proteome</keyword>
<gene>
    <name evidence="1" type="ORF">IRZ65_16340</name>
</gene>
<proteinExistence type="predicted"/>
<evidence type="ECO:0008006" key="3">
    <source>
        <dbReference type="Google" id="ProtNLM"/>
    </source>
</evidence>
<dbReference type="EMBL" id="JADMCD010000009">
    <property type="protein sequence ID" value="MBF8642251.1"/>
    <property type="molecule type" value="Genomic_DNA"/>
</dbReference>
<accession>A0ABS0FPN0</accession>
<dbReference type="RefSeq" id="WP_073450297.1">
    <property type="nucleotide sequence ID" value="NZ_FQYS01000009.1"/>
</dbReference>